<evidence type="ECO:0000313" key="1">
    <source>
        <dbReference type="EMBL" id="MEX1669121.1"/>
    </source>
</evidence>
<evidence type="ECO:0000313" key="2">
    <source>
        <dbReference type="Proteomes" id="UP001557485"/>
    </source>
</evidence>
<comment type="caution">
    <text evidence="1">The sequence shown here is derived from an EMBL/GenBank/DDBJ whole genome shotgun (WGS) entry which is preliminary data.</text>
</comment>
<dbReference type="EMBL" id="JBFRYA010000007">
    <property type="protein sequence ID" value="MEX1669121.1"/>
    <property type="molecule type" value="Genomic_DNA"/>
</dbReference>
<proteinExistence type="predicted"/>
<dbReference type="Proteomes" id="UP001557485">
    <property type="component" value="Unassembled WGS sequence"/>
</dbReference>
<organism evidence="1 2">
    <name type="scientific">Zhongshania guokunii</name>
    <dbReference type="NCBI Taxonomy" id="641783"/>
    <lineage>
        <taxon>Bacteria</taxon>
        <taxon>Pseudomonadati</taxon>
        <taxon>Pseudomonadota</taxon>
        <taxon>Gammaproteobacteria</taxon>
        <taxon>Cellvibrionales</taxon>
        <taxon>Spongiibacteraceae</taxon>
        <taxon>Zhongshania</taxon>
    </lineage>
</organism>
<evidence type="ECO:0008006" key="3">
    <source>
        <dbReference type="Google" id="ProtNLM"/>
    </source>
</evidence>
<reference evidence="1 2" key="1">
    <citation type="journal article" date="2011" name="Int. J. Syst. Evol. Microbiol.">
        <title>Zhongshania antarctica gen. nov., sp. nov. and Zhongshania guokunii sp. nov., gammaproteobacteria respectively isolated from coastal attached (fast) ice and surface seawater of the Antarctic.</title>
        <authorList>
            <person name="Li H.J."/>
            <person name="Zhang X.Y."/>
            <person name="Chen C.X."/>
            <person name="Zhang Y.J."/>
            <person name="Gao Z.M."/>
            <person name="Yu Y."/>
            <person name="Chen X.L."/>
            <person name="Chen B."/>
            <person name="Zhang Y.Z."/>
        </authorList>
    </citation>
    <scope>NUCLEOTIDE SEQUENCE [LARGE SCALE GENOMIC DNA]</scope>
    <source>
        <strain evidence="1 2">ZS6-22T</strain>
    </source>
</reference>
<protein>
    <recommendedName>
        <fullName evidence="3">Cupin domain-containing protein</fullName>
    </recommendedName>
</protein>
<accession>A0ABV3U5E4</accession>
<name>A0ABV3U5E4_9GAMM</name>
<keyword evidence="2" id="KW-1185">Reference proteome</keyword>
<dbReference type="RefSeq" id="WP_368381391.1">
    <property type="nucleotide sequence ID" value="NZ_JBFRYA010000007.1"/>
</dbReference>
<sequence length="145" mass="17147">MIKPRKTIGENYLERWHVIPKNPIFNVWLHKYSGSDDDRALHDHPWPSVSFLLKGRISEFYETHIWTALGKKIDYETLRVIPRGWPVFRGATFKHRIILLDGPAWTLFITGPRWRKDWFFWCKSGPVHWSKMTTPDGKQIGGCDD</sequence>
<gene>
    <name evidence="1" type="ORF">AB4876_09370</name>
</gene>